<dbReference type="WBParaSite" id="PS1159_v2.g11974.t1">
    <property type="protein sequence ID" value="PS1159_v2.g11974.t1"/>
    <property type="gene ID" value="PS1159_v2.g11974"/>
</dbReference>
<accession>A0AC35EYM7</accession>
<dbReference type="Proteomes" id="UP000887580">
    <property type="component" value="Unplaced"/>
</dbReference>
<protein>
    <submittedName>
        <fullName evidence="2">REST corepressor</fullName>
    </submittedName>
</protein>
<organism evidence="1 2">
    <name type="scientific">Panagrolaimus sp. PS1159</name>
    <dbReference type="NCBI Taxonomy" id="55785"/>
    <lineage>
        <taxon>Eukaryota</taxon>
        <taxon>Metazoa</taxon>
        <taxon>Ecdysozoa</taxon>
        <taxon>Nematoda</taxon>
        <taxon>Chromadorea</taxon>
        <taxon>Rhabditida</taxon>
        <taxon>Tylenchina</taxon>
        <taxon>Panagrolaimomorpha</taxon>
        <taxon>Panagrolaimoidea</taxon>
        <taxon>Panagrolaimidae</taxon>
        <taxon>Panagrolaimus</taxon>
    </lineage>
</organism>
<evidence type="ECO:0000313" key="1">
    <source>
        <dbReference type="Proteomes" id="UP000887580"/>
    </source>
</evidence>
<proteinExistence type="predicted"/>
<sequence length="508" mass="58648">MVEKGKRSFADSMSVIQNSFEFPRQQENDEIKASEVSQFKATQRLLNPNQMQQNFSKPSNMSQTDNNKIVTRSKARQGGGSDRIEPHHKPKNREPNGTASQMHSKERKEVRLGPEAQVPLTDVENSYIGPDGWETYSIDLDVMVWNGGKGLDDEEVYQYLKHAAHNHKIPGDKALYILHSCNNDIAKAKLELFAHINLEDQWTTDDDRVFWYAFHAFGKNFAKIKQLLPHKKMLSIVNHYYATKKHQNYRSVLNDEMGKNATFELSDDEETEPLKRALFYICKNCGASVKRTYYVNLLEVCKACKLYFKVANEHRPVNRPRQFDKRVKCPPEMLEIALKFEKMGQESSRTYDDDEDIVCVDRPARTVCDNLIQEAHKEIESKKAKAHILSSKNLAIDYNEMCDIKKATETLEKISNEKSASSRQRNSHMWSDFEQAAAYHCLVRFNLDYEAVAEVIGNKSTEMVKAFALENLEQIEKAIEKQREYEPEINVEEERPKPPPAEIIDIDD</sequence>
<reference evidence="2" key="1">
    <citation type="submission" date="2022-11" db="UniProtKB">
        <authorList>
            <consortium name="WormBaseParasite"/>
        </authorList>
    </citation>
    <scope>IDENTIFICATION</scope>
</reference>
<evidence type="ECO:0000313" key="2">
    <source>
        <dbReference type="WBParaSite" id="PS1159_v2.g11974.t1"/>
    </source>
</evidence>
<name>A0AC35EYM7_9BILA</name>